<dbReference type="InterPro" id="IPR009297">
    <property type="entry name" value="DUF952"/>
</dbReference>
<evidence type="ECO:0000313" key="2">
    <source>
        <dbReference type="Proteomes" id="UP000252915"/>
    </source>
</evidence>
<protein>
    <submittedName>
        <fullName evidence="1">DUF952 domain-containing protein</fullName>
    </submittedName>
</protein>
<evidence type="ECO:0000313" key="1">
    <source>
        <dbReference type="EMBL" id="RCL43284.1"/>
    </source>
</evidence>
<dbReference type="PANTHER" id="PTHR34129:SF1">
    <property type="entry name" value="DUF952 DOMAIN-CONTAINING PROTEIN"/>
    <property type="match status" value="1"/>
</dbReference>
<dbReference type="Proteomes" id="UP000252915">
    <property type="component" value="Unassembled WGS sequence"/>
</dbReference>
<name>A0A368C2E7_9GAMM</name>
<dbReference type="SUPFAM" id="SSF56399">
    <property type="entry name" value="ADP-ribosylation"/>
    <property type="match status" value="1"/>
</dbReference>
<organism evidence="1 2">
    <name type="scientific">SAR86 cluster bacterium</name>
    <dbReference type="NCBI Taxonomy" id="2030880"/>
    <lineage>
        <taxon>Bacteria</taxon>
        <taxon>Pseudomonadati</taxon>
        <taxon>Pseudomonadota</taxon>
        <taxon>Gammaproteobacteria</taxon>
        <taxon>SAR86 cluster</taxon>
    </lineage>
</organism>
<sequence>MDSRIKYIYKILSLSEWNEAITTNRIITELDKKDGFIHLSTAKQLSATLALYFSNDQEVMLLRILSKSLKDNLIYEAPDSQKRSGKFPHFYGKLKKSHVEKTWLLKRSAFEVPNNILLEAEAE</sequence>
<reference evidence="1 2" key="1">
    <citation type="journal article" date="2018" name="Microbiome">
        <title>Fine metagenomic profile of the Mediterranean stratified and mixed water columns revealed by assembly and recruitment.</title>
        <authorList>
            <person name="Haro-Moreno J.M."/>
            <person name="Lopez-Perez M."/>
            <person name="De La Torre J.R."/>
            <person name="Picazo A."/>
            <person name="Camacho A."/>
            <person name="Rodriguez-Valera F."/>
        </authorList>
    </citation>
    <scope>NUCLEOTIDE SEQUENCE [LARGE SCALE GENOMIC DNA]</scope>
    <source>
        <strain evidence="1">MED-G78</strain>
    </source>
</reference>
<dbReference type="Gene3D" id="3.20.170.20">
    <property type="entry name" value="Protein of unknown function DUF952"/>
    <property type="match status" value="1"/>
</dbReference>
<dbReference type="AlphaFoldDB" id="A0A368C2E7"/>
<comment type="caution">
    <text evidence="1">The sequence shown here is derived from an EMBL/GenBank/DDBJ whole genome shotgun (WGS) entry which is preliminary data.</text>
</comment>
<accession>A0A368C2E7</accession>
<dbReference type="EMBL" id="QOPI01000025">
    <property type="protein sequence ID" value="RCL43284.1"/>
    <property type="molecule type" value="Genomic_DNA"/>
</dbReference>
<dbReference type="PANTHER" id="PTHR34129">
    <property type="entry name" value="BLR1139 PROTEIN"/>
    <property type="match status" value="1"/>
</dbReference>
<proteinExistence type="predicted"/>
<gene>
    <name evidence="1" type="ORF">DBW92_03970</name>
</gene>
<dbReference type="Pfam" id="PF06108">
    <property type="entry name" value="DUF952"/>
    <property type="match status" value="1"/>
</dbReference>